<evidence type="ECO:0000313" key="2">
    <source>
        <dbReference type="Proteomes" id="UP000325315"/>
    </source>
</evidence>
<proteinExistence type="predicted"/>
<keyword evidence="1" id="KW-0695">RNA-directed DNA polymerase</keyword>
<evidence type="ECO:0000313" key="1">
    <source>
        <dbReference type="EMBL" id="KAA3469800.1"/>
    </source>
</evidence>
<dbReference type="EMBL" id="SMMG02000006">
    <property type="protein sequence ID" value="KAA3469800.1"/>
    <property type="molecule type" value="Genomic_DNA"/>
</dbReference>
<sequence>MELSREYNEEHRSDIVCLVESRASGKKANVIFEKLGFNYSHRVEAMGFLGGIWVGWKDRSKWKLIWEGLQSSIPNNSIPWLIMEDFNAILSFVNKKNPFIVGKRFNLVGNFVDLGGTLVRLDRALANDAWMTTFSQCLVHHLTRIKSNHQPLLLFTRPDLSIPKGRPFRFLAGWIKHNDFPNFVKRKWNFTDWNRNVYGL</sequence>
<gene>
    <name evidence="1" type="ORF">EPI10_015554</name>
</gene>
<keyword evidence="1" id="KW-0548">Nucleotidyltransferase</keyword>
<dbReference type="InterPro" id="IPR036691">
    <property type="entry name" value="Endo/exonu/phosph_ase_sf"/>
</dbReference>
<dbReference type="SUPFAM" id="SSF56219">
    <property type="entry name" value="DNase I-like"/>
    <property type="match status" value="1"/>
</dbReference>
<dbReference type="OrthoDB" id="1001832at2759"/>
<dbReference type="Gene3D" id="3.60.10.10">
    <property type="entry name" value="Endonuclease/exonuclease/phosphatase"/>
    <property type="match status" value="1"/>
</dbReference>
<keyword evidence="1" id="KW-0808">Transferase</keyword>
<organism evidence="1 2">
    <name type="scientific">Gossypium australe</name>
    <dbReference type="NCBI Taxonomy" id="47621"/>
    <lineage>
        <taxon>Eukaryota</taxon>
        <taxon>Viridiplantae</taxon>
        <taxon>Streptophyta</taxon>
        <taxon>Embryophyta</taxon>
        <taxon>Tracheophyta</taxon>
        <taxon>Spermatophyta</taxon>
        <taxon>Magnoliopsida</taxon>
        <taxon>eudicotyledons</taxon>
        <taxon>Gunneridae</taxon>
        <taxon>Pentapetalae</taxon>
        <taxon>rosids</taxon>
        <taxon>malvids</taxon>
        <taxon>Malvales</taxon>
        <taxon>Malvaceae</taxon>
        <taxon>Malvoideae</taxon>
        <taxon>Gossypium</taxon>
    </lineage>
</organism>
<dbReference type="PANTHER" id="PTHR33710">
    <property type="entry name" value="BNAC02G09200D PROTEIN"/>
    <property type="match status" value="1"/>
</dbReference>
<keyword evidence="2" id="KW-1185">Reference proteome</keyword>
<dbReference type="PANTHER" id="PTHR33710:SF77">
    <property type="entry name" value="DNASE I-LIKE SUPERFAMILY PROTEIN"/>
    <property type="match status" value="1"/>
</dbReference>
<reference evidence="1" key="1">
    <citation type="submission" date="2019-08" db="EMBL/GenBank/DDBJ databases">
        <authorList>
            <person name="Liu F."/>
        </authorList>
    </citation>
    <scope>NUCLEOTIDE SEQUENCE [LARGE SCALE GENOMIC DNA]</scope>
    <source>
        <strain evidence="1">PA1801</strain>
        <tissue evidence="1">Leaf</tissue>
    </source>
</reference>
<dbReference type="Proteomes" id="UP000325315">
    <property type="component" value="Unassembled WGS sequence"/>
</dbReference>
<dbReference type="GO" id="GO:0003964">
    <property type="term" value="F:RNA-directed DNA polymerase activity"/>
    <property type="evidence" value="ECO:0007669"/>
    <property type="project" value="UniProtKB-KW"/>
</dbReference>
<comment type="caution">
    <text evidence="1">The sequence shown here is derived from an EMBL/GenBank/DDBJ whole genome shotgun (WGS) entry which is preliminary data.</text>
</comment>
<protein>
    <submittedName>
        <fullName evidence="1">Reverse transcriptase</fullName>
    </submittedName>
</protein>
<dbReference type="AlphaFoldDB" id="A0A5B6VKM3"/>
<accession>A0A5B6VKM3</accession>
<name>A0A5B6VKM3_9ROSI</name>